<dbReference type="OrthoDB" id="3541418at2"/>
<dbReference type="Proteomes" id="UP000028341">
    <property type="component" value="Unassembled WGS sequence"/>
</dbReference>
<accession>A0A081XWQ4</accession>
<reference evidence="1 2" key="1">
    <citation type="submission" date="2014-02" db="EMBL/GenBank/DDBJ databases">
        <title>The genome announcement of Streptomyces toyocaensis NRRL15009.</title>
        <authorList>
            <person name="Hong H.-J."/>
            <person name="Kwun M.J."/>
        </authorList>
    </citation>
    <scope>NUCLEOTIDE SEQUENCE [LARGE SCALE GENOMIC DNA]</scope>
    <source>
        <strain evidence="1 2">NRRL 15009</strain>
    </source>
</reference>
<keyword evidence="2" id="KW-1185">Reference proteome</keyword>
<dbReference type="EMBL" id="JFCB01000003">
    <property type="protein sequence ID" value="KES07977.1"/>
    <property type="molecule type" value="Genomic_DNA"/>
</dbReference>
<evidence type="ECO:0000313" key="1">
    <source>
        <dbReference type="EMBL" id="KES07977.1"/>
    </source>
</evidence>
<evidence type="ECO:0000313" key="2">
    <source>
        <dbReference type="Proteomes" id="UP000028341"/>
    </source>
</evidence>
<protein>
    <recommendedName>
        <fullName evidence="3">Proteins of 100 residues with WXG</fullName>
    </recommendedName>
</protein>
<gene>
    <name evidence="1" type="ORF">BU52_05990</name>
</gene>
<comment type="caution">
    <text evidence="1">The sequence shown here is derived from an EMBL/GenBank/DDBJ whole genome shotgun (WGS) entry which is preliminary data.</text>
</comment>
<dbReference type="SUPFAM" id="SSF140453">
    <property type="entry name" value="EsxAB dimer-like"/>
    <property type="match status" value="1"/>
</dbReference>
<name>A0A081XWQ4_STRTO</name>
<organism evidence="1 2">
    <name type="scientific">Streptomyces toyocaensis</name>
    <dbReference type="NCBI Taxonomy" id="55952"/>
    <lineage>
        <taxon>Bacteria</taxon>
        <taxon>Bacillati</taxon>
        <taxon>Actinomycetota</taxon>
        <taxon>Actinomycetes</taxon>
        <taxon>Kitasatosporales</taxon>
        <taxon>Streptomycetaceae</taxon>
        <taxon>Streptomyces</taxon>
    </lineage>
</organism>
<dbReference type="RefSeq" id="WP_037929269.1">
    <property type="nucleotide sequence ID" value="NZ_JBFADL010000001.1"/>
</dbReference>
<dbReference type="InterPro" id="IPR036689">
    <property type="entry name" value="ESAT-6-like_sf"/>
</dbReference>
<evidence type="ECO:0008006" key="3">
    <source>
        <dbReference type="Google" id="ProtNLM"/>
    </source>
</evidence>
<dbReference type="STRING" id="55952.BU52_05990"/>
<sequence>MANPDIQELNQRAGQLRSLADHIDSLVDTAKNHSTTGMKSWAGPNADDVRGKLRGWQTKCGTVAKALRDEAQQCTQDAKDLQDKKK</sequence>
<dbReference type="Gene3D" id="1.10.287.1060">
    <property type="entry name" value="ESAT-6-like"/>
    <property type="match status" value="1"/>
</dbReference>
<dbReference type="eggNOG" id="ENOG5031PH2">
    <property type="taxonomic scope" value="Bacteria"/>
</dbReference>
<dbReference type="AlphaFoldDB" id="A0A081XWQ4"/>
<proteinExistence type="predicted"/>